<dbReference type="PROSITE" id="PS50222">
    <property type="entry name" value="EF_HAND_2"/>
    <property type="match status" value="4"/>
</dbReference>
<dbReference type="PROSITE" id="PS00018">
    <property type="entry name" value="EF_HAND_1"/>
    <property type="match status" value="4"/>
</dbReference>
<feature type="domain" description="EF-hand" evidence="5">
    <location>
        <begin position="52"/>
        <end position="87"/>
    </location>
</feature>
<dbReference type="Proteomes" id="UP001328107">
    <property type="component" value="Unassembled WGS sequence"/>
</dbReference>
<protein>
    <recommendedName>
        <fullName evidence="5">EF-hand domain-containing protein</fullName>
    </recommendedName>
</protein>
<dbReference type="GO" id="GO:0005509">
    <property type="term" value="F:calcium ion binding"/>
    <property type="evidence" value="ECO:0007669"/>
    <property type="project" value="InterPro"/>
</dbReference>
<organism evidence="6 7">
    <name type="scientific">Pristionchus mayeri</name>
    <dbReference type="NCBI Taxonomy" id="1317129"/>
    <lineage>
        <taxon>Eukaryota</taxon>
        <taxon>Metazoa</taxon>
        <taxon>Ecdysozoa</taxon>
        <taxon>Nematoda</taxon>
        <taxon>Chromadorea</taxon>
        <taxon>Rhabditida</taxon>
        <taxon>Rhabditina</taxon>
        <taxon>Diplogasteromorpha</taxon>
        <taxon>Diplogasteroidea</taxon>
        <taxon>Neodiplogasteridae</taxon>
        <taxon>Pristionchus</taxon>
    </lineage>
</organism>
<evidence type="ECO:0000256" key="4">
    <source>
        <dbReference type="SAM" id="MobiDB-lite"/>
    </source>
</evidence>
<feature type="compositionally biased region" description="Basic and acidic residues" evidence="4">
    <location>
        <begin position="185"/>
        <end position="200"/>
    </location>
</feature>
<dbReference type="SUPFAM" id="SSF47473">
    <property type="entry name" value="EF-hand"/>
    <property type="match status" value="1"/>
</dbReference>
<dbReference type="PANTHER" id="PTHR23048">
    <property type="entry name" value="MYOSIN LIGHT CHAIN 1, 3"/>
    <property type="match status" value="1"/>
</dbReference>
<keyword evidence="2" id="KW-0677">Repeat</keyword>
<dbReference type="CDD" id="cd00051">
    <property type="entry name" value="EFh"/>
    <property type="match status" value="2"/>
</dbReference>
<gene>
    <name evidence="6" type="ORF">PMAYCL1PPCAC_18736</name>
</gene>
<evidence type="ECO:0000259" key="5">
    <source>
        <dbReference type="PROSITE" id="PS50222"/>
    </source>
</evidence>
<dbReference type="EMBL" id="BTRK01000004">
    <property type="protein sequence ID" value="GMR48541.1"/>
    <property type="molecule type" value="Genomic_DNA"/>
</dbReference>
<feature type="region of interest" description="Disordered" evidence="4">
    <location>
        <begin position="178"/>
        <end position="200"/>
    </location>
</feature>
<dbReference type="GO" id="GO:0016460">
    <property type="term" value="C:myosin II complex"/>
    <property type="evidence" value="ECO:0007669"/>
    <property type="project" value="TreeGrafter"/>
</dbReference>
<reference evidence="7" key="1">
    <citation type="submission" date="2022-10" db="EMBL/GenBank/DDBJ databases">
        <title>Genome assembly of Pristionchus species.</title>
        <authorList>
            <person name="Yoshida K."/>
            <person name="Sommer R.J."/>
        </authorList>
    </citation>
    <scope>NUCLEOTIDE SEQUENCE [LARGE SCALE GENOMIC DNA]</scope>
    <source>
        <strain evidence="7">RS5460</strain>
    </source>
</reference>
<sequence>MSFSAYIQDASRISIWDLEDFYDAFVQFDKDGSGTISTKELGHLIRALGENPTEQQLQEITQEADVDGSGEMEFVEFCVIMKRLMKDSDSDIIRQAFRWEGGDPPLWPVDCRTFDRDGNGVISTEEFKYSMRNMGVHMSETEVEEMMKTMDVDQNGEIDYEEFVRMMSLDQPVQLDALKASSKNEVSRTRSNEDSRVKKS</sequence>
<dbReference type="FunFam" id="1.10.238.10:FF:000003">
    <property type="entry name" value="Calmodulin A"/>
    <property type="match status" value="1"/>
</dbReference>
<feature type="domain" description="EF-hand" evidence="5">
    <location>
        <begin position="138"/>
        <end position="173"/>
    </location>
</feature>
<accession>A0AAN5I2D2</accession>
<keyword evidence="3" id="KW-0106">Calcium</keyword>
<evidence type="ECO:0000256" key="2">
    <source>
        <dbReference type="ARBA" id="ARBA00022737"/>
    </source>
</evidence>
<comment type="caution">
    <text evidence="6">The sequence shown here is derived from an EMBL/GenBank/DDBJ whole genome shotgun (WGS) entry which is preliminary data.</text>
</comment>
<dbReference type="FunFam" id="1.10.238.10:FF:000251">
    <property type="entry name" value="Calmodulin-related protein 97A"/>
    <property type="match status" value="1"/>
</dbReference>
<evidence type="ECO:0000313" key="7">
    <source>
        <dbReference type="Proteomes" id="UP001328107"/>
    </source>
</evidence>
<keyword evidence="7" id="KW-1185">Reference proteome</keyword>
<feature type="domain" description="EF-hand" evidence="5">
    <location>
        <begin position="112"/>
        <end position="137"/>
    </location>
</feature>
<name>A0AAN5I2D2_9BILA</name>
<evidence type="ECO:0000256" key="1">
    <source>
        <dbReference type="ARBA" id="ARBA00022723"/>
    </source>
</evidence>
<keyword evidence="1" id="KW-0479">Metal-binding</keyword>
<dbReference type="InterPro" id="IPR002048">
    <property type="entry name" value="EF_hand_dom"/>
</dbReference>
<feature type="domain" description="EF-hand" evidence="5">
    <location>
        <begin position="16"/>
        <end position="51"/>
    </location>
</feature>
<dbReference type="Pfam" id="PF13499">
    <property type="entry name" value="EF-hand_7"/>
    <property type="match status" value="2"/>
</dbReference>
<dbReference type="InterPro" id="IPR018247">
    <property type="entry name" value="EF_Hand_1_Ca_BS"/>
</dbReference>
<dbReference type="InterPro" id="IPR050230">
    <property type="entry name" value="CALM/Myosin/TropC-like"/>
</dbReference>
<dbReference type="InterPro" id="IPR011992">
    <property type="entry name" value="EF-hand-dom_pair"/>
</dbReference>
<proteinExistence type="predicted"/>
<dbReference type="SMART" id="SM00054">
    <property type="entry name" value="EFh"/>
    <property type="match status" value="4"/>
</dbReference>
<evidence type="ECO:0000313" key="6">
    <source>
        <dbReference type="EMBL" id="GMR48541.1"/>
    </source>
</evidence>
<dbReference type="PANTHER" id="PTHR23048:SF0">
    <property type="entry name" value="CALMODULIN LIKE 3"/>
    <property type="match status" value="1"/>
</dbReference>
<dbReference type="AlphaFoldDB" id="A0AAN5I2D2"/>
<dbReference type="Gene3D" id="1.10.238.10">
    <property type="entry name" value="EF-hand"/>
    <property type="match status" value="2"/>
</dbReference>
<evidence type="ECO:0000256" key="3">
    <source>
        <dbReference type="ARBA" id="ARBA00022837"/>
    </source>
</evidence>